<protein>
    <recommendedName>
        <fullName evidence="5">CUB domain-containing protein</fullName>
    </recommendedName>
</protein>
<name>A0AAN9GH60_9CAEN</name>
<dbReference type="Gene3D" id="2.60.120.290">
    <property type="entry name" value="Spermadhesin, CUB domain"/>
    <property type="match status" value="1"/>
</dbReference>
<dbReference type="EMBL" id="JBAMIC010000004">
    <property type="protein sequence ID" value="KAK7107734.1"/>
    <property type="molecule type" value="Genomic_DNA"/>
</dbReference>
<comment type="caution">
    <text evidence="2">Lacks conserved residue(s) required for the propagation of feature annotation.</text>
</comment>
<dbReference type="PROSITE" id="PS01180">
    <property type="entry name" value="CUB"/>
    <property type="match status" value="1"/>
</dbReference>
<accession>A0AAN9GH60</accession>
<keyword evidence="1" id="KW-1015">Disulfide bond</keyword>
<keyword evidence="4" id="KW-1133">Transmembrane helix</keyword>
<evidence type="ECO:0000256" key="1">
    <source>
        <dbReference type="ARBA" id="ARBA00023157"/>
    </source>
</evidence>
<feature type="transmembrane region" description="Helical" evidence="4">
    <location>
        <begin position="231"/>
        <end position="254"/>
    </location>
</feature>
<dbReference type="CDD" id="cd00112">
    <property type="entry name" value="LDLa"/>
    <property type="match status" value="1"/>
</dbReference>
<dbReference type="Proteomes" id="UP001374579">
    <property type="component" value="Unassembled WGS sequence"/>
</dbReference>
<reference evidence="6 7" key="1">
    <citation type="submission" date="2024-02" db="EMBL/GenBank/DDBJ databases">
        <title>Chromosome-scale genome assembly of the rough periwinkle Littorina saxatilis.</title>
        <authorList>
            <person name="De Jode A."/>
            <person name="Faria R."/>
            <person name="Formenti G."/>
            <person name="Sims Y."/>
            <person name="Smith T.P."/>
            <person name="Tracey A."/>
            <person name="Wood J.M.D."/>
            <person name="Zagrodzka Z.B."/>
            <person name="Johannesson K."/>
            <person name="Butlin R.K."/>
            <person name="Leder E.H."/>
        </authorList>
    </citation>
    <scope>NUCLEOTIDE SEQUENCE [LARGE SCALE GENOMIC DNA]</scope>
    <source>
        <strain evidence="6">Snail1</strain>
        <tissue evidence="6">Muscle</tissue>
    </source>
</reference>
<evidence type="ECO:0000313" key="6">
    <source>
        <dbReference type="EMBL" id="KAK7107734.1"/>
    </source>
</evidence>
<proteinExistence type="predicted"/>
<dbReference type="InterPro" id="IPR002172">
    <property type="entry name" value="LDrepeatLR_classA_rpt"/>
</dbReference>
<dbReference type="Gene3D" id="4.10.400.10">
    <property type="entry name" value="Low-density Lipoprotein Receptor"/>
    <property type="match status" value="1"/>
</dbReference>
<gene>
    <name evidence="6" type="ORF">V1264_015599</name>
</gene>
<dbReference type="SMART" id="SM00192">
    <property type="entry name" value="LDLa"/>
    <property type="match status" value="1"/>
</dbReference>
<evidence type="ECO:0000259" key="5">
    <source>
        <dbReference type="PROSITE" id="PS01180"/>
    </source>
</evidence>
<evidence type="ECO:0000256" key="3">
    <source>
        <dbReference type="SAM" id="MobiDB-lite"/>
    </source>
</evidence>
<dbReference type="InterPro" id="IPR035914">
    <property type="entry name" value="Sperma_CUB_dom_sf"/>
</dbReference>
<dbReference type="AlphaFoldDB" id="A0AAN9GH60"/>
<keyword evidence="4" id="KW-0812">Transmembrane</keyword>
<dbReference type="Pfam" id="PF00431">
    <property type="entry name" value="CUB"/>
    <property type="match status" value="1"/>
</dbReference>
<organism evidence="6 7">
    <name type="scientific">Littorina saxatilis</name>
    <dbReference type="NCBI Taxonomy" id="31220"/>
    <lineage>
        <taxon>Eukaryota</taxon>
        <taxon>Metazoa</taxon>
        <taxon>Spiralia</taxon>
        <taxon>Lophotrochozoa</taxon>
        <taxon>Mollusca</taxon>
        <taxon>Gastropoda</taxon>
        <taxon>Caenogastropoda</taxon>
        <taxon>Littorinimorpha</taxon>
        <taxon>Littorinoidea</taxon>
        <taxon>Littorinidae</taxon>
        <taxon>Littorina</taxon>
    </lineage>
</organism>
<evidence type="ECO:0000313" key="7">
    <source>
        <dbReference type="Proteomes" id="UP001374579"/>
    </source>
</evidence>
<dbReference type="SUPFAM" id="SSF49854">
    <property type="entry name" value="Spermadhesin, CUB domain"/>
    <property type="match status" value="1"/>
</dbReference>
<feature type="domain" description="CUB" evidence="5">
    <location>
        <begin position="62"/>
        <end position="171"/>
    </location>
</feature>
<comment type="caution">
    <text evidence="6">The sequence shown here is derived from an EMBL/GenBank/DDBJ whole genome shotgun (WGS) entry which is preliminary data.</text>
</comment>
<dbReference type="SUPFAM" id="SSF57424">
    <property type="entry name" value="LDL receptor-like module"/>
    <property type="match status" value="1"/>
</dbReference>
<feature type="region of interest" description="Disordered" evidence="3">
    <location>
        <begin position="285"/>
        <end position="309"/>
    </location>
</feature>
<dbReference type="InterPro" id="IPR036055">
    <property type="entry name" value="LDL_receptor-like_sf"/>
</dbReference>
<sequence>MGLADISGVCSHNMRRTTERSFSTDGLQSSLTRVFTPSIPLFLLLLFEFLTMGLGTKTFEQCGGFFAASDEKRIIQSPAIDSHCHCTWVIDAVEGYQIAATFDFKPMKNKLNSCQRLEVRDEASDGDTVYALNCEQVSGHALKSQNHWLFISYESYSEAPRGAVSITFSREQNKSLPKAKDPLVCYSYAFTCPNKICLPYSARCDGHVDCGVQGRGDDEADCFDRHYGGNVILSVGASMGIGLMIIVVITGYCLDKRHNWDNIAVRADSFRRTWGNISEKSRVRKIRSKDMPDTSSNEQDTANRTSRSAHSYLKGEISAVV</sequence>
<keyword evidence="7" id="KW-1185">Reference proteome</keyword>
<dbReference type="InterPro" id="IPR000859">
    <property type="entry name" value="CUB_dom"/>
</dbReference>
<evidence type="ECO:0000256" key="2">
    <source>
        <dbReference type="PROSITE-ProRule" id="PRU00059"/>
    </source>
</evidence>
<feature type="compositionally biased region" description="Polar residues" evidence="3">
    <location>
        <begin position="293"/>
        <end position="309"/>
    </location>
</feature>
<evidence type="ECO:0000256" key="4">
    <source>
        <dbReference type="SAM" id="Phobius"/>
    </source>
</evidence>
<keyword evidence="4" id="KW-0472">Membrane</keyword>